<keyword evidence="2" id="KW-1185">Reference proteome</keyword>
<accession>A0ABP9YLM4</accession>
<dbReference type="InterPro" id="IPR038375">
    <property type="entry name" value="NDUFAF7_sf"/>
</dbReference>
<sequence>MALYYGALYIRSFEVREVIVYISGDTMIDIYETEESEHNFGFVKSPISTAMTKTYLRDKKFSNGFKGGDCTDVSPDSWGVLDRMTKYLDRSGGTGLAIKDQKIIQPMCGPSAADLSADVDFKFLKEAILKGSV</sequence>
<comment type="caution">
    <text evidence="1">The sequence shown here is derived from an EMBL/GenBank/DDBJ whole genome shotgun (WGS) entry which is preliminary data.</text>
</comment>
<dbReference type="Gene3D" id="3.40.50.12710">
    <property type="match status" value="1"/>
</dbReference>
<dbReference type="Proteomes" id="UP001473302">
    <property type="component" value="Unassembled WGS sequence"/>
</dbReference>
<dbReference type="InterPro" id="IPR029063">
    <property type="entry name" value="SAM-dependent_MTases_sf"/>
</dbReference>
<evidence type="ECO:0000313" key="1">
    <source>
        <dbReference type="EMBL" id="GAA5807763.1"/>
    </source>
</evidence>
<protein>
    <submittedName>
        <fullName evidence="1">Uncharacterized protein</fullName>
    </submittedName>
</protein>
<name>A0ABP9YLM4_9FUNG</name>
<proteinExistence type="predicted"/>
<gene>
    <name evidence="1" type="ORF">MFLAVUS_001140</name>
</gene>
<evidence type="ECO:0000313" key="2">
    <source>
        <dbReference type="Proteomes" id="UP001473302"/>
    </source>
</evidence>
<reference evidence="1 2" key="1">
    <citation type="submission" date="2024-04" db="EMBL/GenBank/DDBJ databases">
        <title>genome sequences of Mucor flavus KT1a and Helicostylum pulchrum KT1b strains isolated from the surface of a dry-aged beef.</title>
        <authorList>
            <person name="Toyotome T."/>
            <person name="Hosono M."/>
            <person name="Torimaru M."/>
            <person name="Fukuda K."/>
            <person name="Mikami N."/>
        </authorList>
    </citation>
    <scope>NUCLEOTIDE SEQUENCE [LARGE SCALE GENOMIC DNA]</scope>
    <source>
        <strain evidence="1 2">KT1a</strain>
    </source>
</reference>
<dbReference type="SUPFAM" id="SSF53335">
    <property type="entry name" value="S-adenosyl-L-methionine-dependent methyltransferases"/>
    <property type="match status" value="1"/>
</dbReference>
<organism evidence="1 2">
    <name type="scientific">Mucor flavus</name>
    <dbReference type="NCBI Taxonomy" id="439312"/>
    <lineage>
        <taxon>Eukaryota</taxon>
        <taxon>Fungi</taxon>
        <taxon>Fungi incertae sedis</taxon>
        <taxon>Mucoromycota</taxon>
        <taxon>Mucoromycotina</taxon>
        <taxon>Mucoromycetes</taxon>
        <taxon>Mucorales</taxon>
        <taxon>Mucorineae</taxon>
        <taxon>Mucoraceae</taxon>
        <taxon>Mucor</taxon>
    </lineage>
</organism>
<dbReference type="EMBL" id="BAABUK010000003">
    <property type="protein sequence ID" value="GAA5807763.1"/>
    <property type="molecule type" value="Genomic_DNA"/>
</dbReference>